<comment type="caution">
    <text evidence="3">The sequence shown here is derived from an EMBL/GenBank/DDBJ whole genome shotgun (WGS) entry which is preliminary data.</text>
</comment>
<accession>A0AAW1J700</accession>
<feature type="compositionally biased region" description="Polar residues" evidence="1">
    <location>
        <begin position="178"/>
        <end position="188"/>
    </location>
</feature>
<evidence type="ECO:0000313" key="3">
    <source>
        <dbReference type="EMBL" id="KAK9698857.1"/>
    </source>
</evidence>
<gene>
    <name evidence="3" type="ORF">RND81_08G136300</name>
</gene>
<evidence type="ECO:0000313" key="4">
    <source>
        <dbReference type="Proteomes" id="UP001443914"/>
    </source>
</evidence>
<evidence type="ECO:0000256" key="1">
    <source>
        <dbReference type="SAM" id="MobiDB-lite"/>
    </source>
</evidence>
<dbReference type="EMBL" id="JBDFQZ010000008">
    <property type="protein sequence ID" value="KAK9698857.1"/>
    <property type="molecule type" value="Genomic_DNA"/>
</dbReference>
<keyword evidence="4" id="KW-1185">Reference proteome</keyword>
<dbReference type="InterPro" id="IPR040602">
    <property type="entry name" value="Cucumopine_C"/>
</dbReference>
<protein>
    <recommendedName>
        <fullName evidence="2">Cucumopine synthase C-terminal helical bundle domain-containing protein</fullName>
    </recommendedName>
</protein>
<name>A0AAW1J700_SAPOF</name>
<feature type="region of interest" description="Disordered" evidence="1">
    <location>
        <begin position="169"/>
        <end position="197"/>
    </location>
</feature>
<evidence type="ECO:0000259" key="2">
    <source>
        <dbReference type="Pfam" id="PF18631"/>
    </source>
</evidence>
<dbReference type="Pfam" id="PF18631">
    <property type="entry name" value="Cucumopine_C"/>
    <property type="match status" value="1"/>
</dbReference>
<dbReference type="AlphaFoldDB" id="A0AAW1J700"/>
<sequence>MACKTLTTSETPITYANLLDLIEAIIAATEAILAQEPEGVHDLRTGKLKIGTMNQYYTTWDFANSLIRDLSMTWFSLLRTFEDPKFSLDQCCALVERFDYATSNFLRYSGFPEMGGFAANLSKHLPNASSRDEAVEAVRAFLKYLNILTAWSFHYFPWNIGCASAGSPWASPWSQSSRPGKTQSSPATFSGRCPSRS</sequence>
<feature type="domain" description="Cucumopine synthase C-terminal helical bundle" evidence="2">
    <location>
        <begin position="20"/>
        <end position="154"/>
    </location>
</feature>
<dbReference type="Proteomes" id="UP001443914">
    <property type="component" value="Unassembled WGS sequence"/>
</dbReference>
<reference evidence="3" key="1">
    <citation type="submission" date="2024-03" db="EMBL/GenBank/DDBJ databases">
        <title>WGS assembly of Saponaria officinalis var. Norfolk2.</title>
        <authorList>
            <person name="Jenkins J."/>
            <person name="Shu S."/>
            <person name="Grimwood J."/>
            <person name="Barry K."/>
            <person name="Goodstein D."/>
            <person name="Schmutz J."/>
            <person name="Leebens-Mack J."/>
            <person name="Osbourn A."/>
        </authorList>
    </citation>
    <scope>NUCLEOTIDE SEQUENCE [LARGE SCALE GENOMIC DNA]</scope>
    <source>
        <strain evidence="3">JIC</strain>
    </source>
</reference>
<organism evidence="3 4">
    <name type="scientific">Saponaria officinalis</name>
    <name type="common">Common soapwort</name>
    <name type="synonym">Lychnis saponaria</name>
    <dbReference type="NCBI Taxonomy" id="3572"/>
    <lineage>
        <taxon>Eukaryota</taxon>
        <taxon>Viridiplantae</taxon>
        <taxon>Streptophyta</taxon>
        <taxon>Embryophyta</taxon>
        <taxon>Tracheophyta</taxon>
        <taxon>Spermatophyta</taxon>
        <taxon>Magnoliopsida</taxon>
        <taxon>eudicotyledons</taxon>
        <taxon>Gunneridae</taxon>
        <taxon>Pentapetalae</taxon>
        <taxon>Caryophyllales</taxon>
        <taxon>Caryophyllaceae</taxon>
        <taxon>Caryophylleae</taxon>
        <taxon>Saponaria</taxon>
    </lineage>
</organism>
<proteinExistence type="predicted"/>